<comment type="caution">
    <text evidence="9">The sequence shown here is derived from an EMBL/GenBank/DDBJ whole genome shotgun (WGS) entry which is preliminary data.</text>
</comment>
<evidence type="ECO:0000256" key="2">
    <source>
        <dbReference type="ARBA" id="ARBA00022475"/>
    </source>
</evidence>
<feature type="transmembrane region" description="Helical" evidence="6">
    <location>
        <begin position="29"/>
        <end position="49"/>
    </location>
</feature>
<feature type="transmembrane region" description="Helical" evidence="6">
    <location>
        <begin position="477"/>
        <end position="501"/>
    </location>
</feature>
<dbReference type="NCBIfam" id="TIGR00360">
    <property type="entry name" value="ComEC_N-term"/>
    <property type="match status" value="1"/>
</dbReference>
<proteinExistence type="predicted"/>
<dbReference type="Proteomes" id="UP000233387">
    <property type="component" value="Unassembled WGS sequence"/>
</dbReference>
<evidence type="ECO:0000256" key="1">
    <source>
        <dbReference type="ARBA" id="ARBA00004651"/>
    </source>
</evidence>
<evidence type="ECO:0000313" key="9">
    <source>
        <dbReference type="EMBL" id="PKQ69835.1"/>
    </source>
</evidence>
<sequence>MQSLPSFVKFLLPFATGILIGYFSQWYHIALVGIIFVLALIYIALWKFLPKHLRFRFSPWQSFLGYLILLLAGITIVYIRNQANLPHHILNQKENFTYFKARVISEIQEKSKSYHFVAEITEIYTDSLWLKAIDKINVFLEKTEHKPEFGDIFIAKNKLQLIPEPLNEAQFNYRVFLSLKNIYHQQYLKKNEIAWVSKEIAWYEYFENWAIQIRTYCDAVFAQNISKEQEYSIAAALVLGIKHHLDEDLKQAYTNAGVTHVLAVSGMHVGILFGLMNVFLGFLRKKNQSKIIYILLMLLILWLYALITGFSGSVLRATMMFSLITIAQNLHRNTNIYNTMAASAFLLFLYDPFLLIDVGFQLSYLAVLSIVYFYPKIYSLYEPTHRFTHFLWQTTCVSVAAQIFTLPVSLYHFHQYPTYGIIASILLVPIGEVVLILGIALLSTSFLPYLPTIIGYILEKSIWLCNKIVFGVENLDYATTCLVLDAPQAIALTLAILLIIAFFETKKFAFLVLGVISYAFLSFSFVWENLQQYNQRVFVVYAIPKSWAFSLTEGFRSQIWSDTSLSIGRLNFNTKNLLDKLGTKEKLYQKSPKLHNFGNWQFWHYAGKNFVFLQNKITKNDWVKINALPEVNFCIIQRNAIKDLSKFRKAPQMLIIDGSNSRYIAQKITLQAQKKQIQVHNVFEKGSFRINL</sequence>
<evidence type="ECO:0000259" key="8">
    <source>
        <dbReference type="Pfam" id="PF13567"/>
    </source>
</evidence>
<feature type="domain" description="ComEC/Rec2-related protein" evidence="7">
    <location>
        <begin position="237"/>
        <end position="503"/>
    </location>
</feature>
<dbReference type="EMBL" id="NKXO01000015">
    <property type="protein sequence ID" value="PKQ69835.1"/>
    <property type="molecule type" value="Genomic_DNA"/>
</dbReference>
<dbReference type="OrthoDB" id="9761531at2"/>
<keyword evidence="10" id="KW-1185">Reference proteome</keyword>
<name>A0A2N3IHN4_9BACT</name>
<dbReference type="PANTHER" id="PTHR30619">
    <property type="entry name" value="DNA INTERNALIZATION/COMPETENCE PROTEIN COMEC/REC2"/>
    <property type="match status" value="1"/>
</dbReference>
<dbReference type="InterPro" id="IPR004477">
    <property type="entry name" value="ComEC_N"/>
</dbReference>
<reference evidence="9 10" key="1">
    <citation type="submission" date="2017-06" db="EMBL/GenBank/DDBJ databases">
        <title>Raineya orbicola gen. nov., sp. nov. a slightly thermophilic bacterium of the phylum Bacteroidetes and the description of Raineyaceae fam. nov.</title>
        <authorList>
            <person name="Albuquerque L."/>
            <person name="Polonia A.R.M."/>
            <person name="Barroso C."/>
            <person name="Froufe H.J.C."/>
            <person name="Lage O."/>
            <person name="Lobo-Da-Cunha A."/>
            <person name="Egas C."/>
            <person name="Da Costa M.S."/>
        </authorList>
    </citation>
    <scope>NUCLEOTIDE SEQUENCE [LARGE SCALE GENOMIC DNA]</scope>
    <source>
        <strain evidence="9 10">SPSPC-11</strain>
    </source>
</reference>
<dbReference type="RefSeq" id="WP_101358433.1">
    <property type="nucleotide sequence ID" value="NZ_NKXO01000015.1"/>
</dbReference>
<feature type="transmembrane region" description="Helical" evidence="6">
    <location>
        <begin position="390"/>
        <end position="411"/>
    </location>
</feature>
<feature type="domain" description="DUF4131" evidence="8">
    <location>
        <begin position="26"/>
        <end position="192"/>
    </location>
</feature>
<dbReference type="InterPro" id="IPR052159">
    <property type="entry name" value="Competence_DNA_uptake"/>
</dbReference>
<keyword evidence="3 6" id="KW-0812">Transmembrane</keyword>
<organism evidence="9 10">
    <name type="scientific">Raineya orbicola</name>
    <dbReference type="NCBI Taxonomy" id="2016530"/>
    <lineage>
        <taxon>Bacteria</taxon>
        <taxon>Pseudomonadati</taxon>
        <taxon>Bacteroidota</taxon>
        <taxon>Cytophagia</taxon>
        <taxon>Cytophagales</taxon>
        <taxon>Raineyaceae</taxon>
        <taxon>Raineya</taxon>
    </lineage>
</organism>
<gene>
    <name evidence="9" type="ORF">Rain11_1170</name>
</gene>
<evidence type="ECO:0000256" key="6">
    <source>
        <dbReference type="SAM" id="Phobius"/>
    </source>
</evidence>
<feature type="transmembrane region" description="Helical" evidence="6">
    <location>
        <begin position="260"/>
        <end position="280"/>
    </location>
</feature>
<evidence type="ECO:0000256" key="3">
    <source>
        <dbReference type="ARBA" id="ARBA00022692"/>
    </source>
</evidence>
<protein>
    <submittedName>
        <fullName evidence="9">ComEC/Rec2-related protein</fullName>
    </submittedName>
</protein>
<comment type="subcellular location">
    <subcellularLocation>
        <location evidence="1">Cell membrane</location>
        <topology evidence="1">Multi-pass membrane protein</topology>
    </subcellularLocation>
</comment>
<evidence type="ECO:0000256" key="5">
    <source>
        <dbReference type="ARBA" id="ARBA00023136"/>
    </source>
</evidence>
<keyword evidence="4 6" id="KW-1133">Transmembrane helix</keyword>
<feature type="transmembrane region" description="Helical" evidence="6">
    <location>
        <begin position="418"/>
        <end position="442"/>
    </location>
</feature>
<evidence type="ECO:0000313" key="10">
    <source>
        <dbReference type="Proteomes" id="UP000233387"/>
    </source>
</evidence>
<accession>A0A2N3IHN4</accession>
<dbReference type="AlphaFoldDB" id="A0A2N3IHN4"/>
<evidence type="ECO:0000259" key="7">
    <source>
        <dbReference type="Pfam" id="PF03772"/>
    </source>
</evidence>
<feature type="transmembrane region" description="Helical" evidence="6">
    <location>
        <begin position="335"/>
        <end position="355"/>
    </location>
</feature>
<dbReference type="GO" id="GO:0005886">
    <property type="term" value="C:plasma membrane"/>
    <property type="evidence" value="ECO:0007669"/>
    <property type="project" value="UniProtKB-SubCell"/>
</dbReference>
<dbReference type="PANTHER" id="PTHR30619:SF1">
    <property type="entry name" value="RECOMBINATION PROTEIN 2"/>
    <property type="match status" value="1"/>
</dbReference>
<dbReference type="Pfam" id="PF03772">
    <property type="entry name" value="Competence"/>
    <property type="match status" value="1"/>
</dbReference>
<feature type="transmembrane region" description="Helical" evidence="6">
    <location>
        <begin position="7"/>
        <end position="23"/>
    </location>
</feature>
<feature type="transmembrane region" description="Helical" evidence="6">
    <location>
        <begin position="508"/>
        <end position="527"/>
    </location>
</feature>
<feature type="transmembrane region" description="Helical" evidence="6">
    <location>
        <begin position="292"/>
        <end position="315"/>
    </location>
</feature>
<keyword evidence="2" id="KW-1003">Cell membrane</keyword>
<evidence type="ECO:0000256" key="4">
    <source>
        <dbReference type="ARBA" id="ARBA00022989"/>
    </source>
</evidence>
<dbReference type="Pfam" id="PF13567">
    <property type="entry name" value="DUF4131"/>
    <property type="match status" value="1"/>
</dbReference>
<feature type="transmembrane region" description="Helical" evidence="6">
    <location>
        <begin position="61"/>
        <end position="79"/>
    </location>
</feature>
<keyword evidence="5 6" id="KW-0472">Membrane</keyword>
<dbReference type="InterPro" id="IPR025405">
    <property type="entry name" value="DUF4131"/>
</dbReference>